<name>A0A378TFW0_9MYCO</name>
<evidence type="ECO:0000313" key="4">
    <source>
        <dbReference type="EMBL" id="STZ59702.1"/>
    </source>
</evidence>
<dbReference type="SMART" id="SM00939">
    <property type="entry name" value="PepX_C"/>
    <property type="match status" value="1"/>
</dbReference>
<feature type="domain" description="Xaa-Pro dipeptidyl-peptidase C-terminal" evidence="3">
    <location>
        <begin position="290"/>
        <end position="517"/>
    </location>
</feature>
<gene>
    <name evidence="4" type="primary">cocE_3</name>
    <name evidence="4" type="ORF">NCTC10821_03240</name>
</gene>
<dbReference type="SUPFAM" id="SSF53474">
    <property type="entry name" value="alpha/beta-Hydrolases"/>
    <property type="match status" value="1"/>
</dbReference>
<dbReference type="RefSeq" id="WP_197746406.1">
    <property type="nucleotide sequence ID" value="NZ_AP022600.1"/>
</dbReference>
<dbReference type="NCBIfam" id="TIGR00976">
    <property type="entry name" value="CocE_NonD"/>
    <property type="match status" value="1"/>
</dbReference>
<dbReference type="Pfam" id="PF02129">
    <property type="entry name" value="Peptidase_S15"/>
    <property type="match status" value="1"/>
</dbReference>
<evidence type="ECO:0000256" key="2">
    <source>
        <dbReference type="SAM" id="MobiDB-lite"/>
    </source>
</evidence>
<keyword evidence="1 4" id="KW-0378">Hydrolase</keyword>
<organism evidence="4 5">
    <name type="scientific">Mycolicibacterium tokaiense</name>
    <dbReference type="NCBI Taxonomy" id="39695"/>
    <lineage>
        <taxon>Bacteria</taxon>
        <taxon>Bacillati</taxon>
        <taxon>Actinomycetota</taxon>
        <taxon>Actinomycetes</taxon>
        <taxon>Mycobacteriales</taxon>
        <taxon>Mycobacteriaceae</taxon>
        <taxon>Mycolicibacterium</taxon>
    </lineage>
</organism>
<dbReference type="InterPro" id="IPR005674">
    <property type="entry name" value="CocE/Ser_esterase"/>
</dbReference>
<evidence type="ECO:0000256" key="1">
    <source>
        <dbReference type="ARBA" id="ARBA00022801"/>
    </source>
</evidence>
<reference evidence="4 5" key="1">
    <citation type="submission" date="2018-06" db="EMBL/GenBank/DDBJ databases">
        <authorList>
            <consortium name="Pathogen Informatics"/>
            <person name="Doyle S."/>
        </authorList>
    </citation>
    <scope>NUCLEOTIDE SEQUENCE [LARGE SCALE GENOMIC DNA]</scope>
    <source>
        <strain evidence="4 5">NCTC10821</strain>
    </source>
</reference>
<sequence>MSDGITLVADRWAPEPDNDTPQEQMPVVLVRTAYGRGAPLGWLYGPALAERGVQALIVSSRGTFGSGGEFLAMRNERKDGLATLRWLAEQPWAQAGVILAGSSYFGYTQWAVADVAPPIVKAMVPHITSSRLALGLNQPGRFELETIVGFSWNTAPQRRHGRPRPASQERRTYLLRALLGADRRHVDSALNTLPLKDVDTTLLGRGSQLYQEMLEYRQGDPHWTGTDLSSHVSTVQIPVSLVGGWYDLFLVDQLRDYANLAAAGRDPRLTIGPWWHADPRGMAASVAETVGWAAAVARGQQPETRSPVRLFVMGIEQWRDFDQWPPSGYRHQPWYLLSGGELGLTVAGAAEPTPLIYDPADPTPSLGGPKLNPAGAGPVDNRPLEARPDVLTFTSPDLDADLEVIGDVRAETWVRTDRPDGDVFVRLCDVDDKGRSVNLCDELVHFTADGITKVTLQLSPTAHVFKAGHRIRVQVSGGAFPRFARNLGGGEPPATATTPHKARVEIFHDTEHTSAVFLPVGVLSA</sequence>
<accession>A0A378TFW0</accession>
<proteinExistence type="predicted"/>
<dbReference type="InterPro" id="IPR029058">
    <property type="entry name" value="AB_hydrolase_fold"/>
</dbReference>
<dbReference type="InterPro" id="IPR013736">
    <property type="entry name" value="Xaa-Pro_dipept_C"/>
</dbReference>
<dbReference type="Proteomes" id="UP000254978">
    <property type="component" value="Unassembled WGS sequence"/>
</dbReference>
<feature type="region of interest" description="Disordered" evidence="2">
    <location>
        <begin position="1"/>
        <end position="22"/>
    </location>
</feature>
<dbReference type="EMBL" id="UGQT01000001">
    <property type="protein sequence ID" value="STZ59702.1"/>
    <property type="molecule type" value="Genomic_DNA"/>
</dbReference>
<dbReference type="InterPro" id="IPR000383">
    <property type="entry name" value="Xaa-Pro-like_dom"/>
</dbReference>
<dbReference type="InterPro" id="IPR008979">
    <property type="entry name" value="Galactose-bd-like_sf"/>
</dbReference>
<protein>
    <submittedName>
        <fullName evidence="4">Peptidase S15</fullName>
        <ecNumber evidence="4">3.1.1.84</ecNumber>
    </submittedName>
</protein>
<keyword evidence="5" id="KW-1185">Reference proteome</keyword>
<dbReference type="Gene3D" id="3.40.50.1820">
    <property type="entry name" value="alpha/beta hydrolase"/>
    <property type="match status" value="1"/>
</dbReference>
<evidence type="ECO:0000313" key="5">
    <source>
        <dbReference type="Proteomes" id="UP000254978"/>
    </source>
</evidence>
<dbReference type="Gene3D" id="2.60.120.260">
    <property type="entry name" value="Galactose-binding domain-like"/>
    <property type="match status" value="1"/>
</dbReference>
<dbReference type="GO" id="GO:0008239">
    <property type="term" value="F:dipeptidyl-peptidase activity"/>
    <property type="evidence" value="ECO:0007669"/>
    <property type="project" value="InterPro"/>
</dbReference>
<dbReference type="AlphaFoldDB" id="A0A378TFW0"/>
<evidence type="ECO:0000259" key="3">
    <source>
        <dbReference type="SMART" id="SM00939"/>
    </source>
</evidence>
<dbReference type="EC" id="3.1.1.84" evidence="4"/>
<dbReference type="Gene3D" id="1.10.3020.10">
    <property type="entry name" value="alpha-amino acid ester hydrolase ( Helical cap domain)"/>
    <property type="match status" value="1"/>
</dbReference>
<dbReference type="SUPFAM" id="SSF49785">
    <property type="entry name" value="Galactose-binding domain-like"/>
    <property type="match status" value="1"/>
</dbReference>
<dbReference type="Pfam" id="PF08530">
    <property type="entry name" value="PepX_C"/>
    <property type="match status" value="1"/>
</dbReference>